<gene>
    <name evidence="1" type="ORF">MM415A03762_0004</name>
</gene>
<proteinExistence type="predicted"/>
<evidence type="ECO:0008006" key="2">
    <source>
        <dbReference type="Google" id="ProtNLM"/>
    </source>
</evidence>
<name>A0A6M3JMA1_9ZZZZ</name>
<sequence>MKACTQCGKEIKKAVVVNKEIVCRECADIMKVNKTKFVCLKCGYPAV</sequence>
<protein>
    <recommendedName>
        <fullName evidence="2">RNA-binding protein</fullName>
    </recommendedName>
</protein>
<dbReference type="AlphaFoldDB" id="A0A6M3JMA1"/>
<organism evidence="1">
    <name type="scientific">viral metagenome</name>
    <dbReference type="NCBI Taxonomy" id="1070528"/>
    <lineage>
        <taxon>unclassified sequences</taxon>
        <taxon>metagenomes</taxon>
        <taxon>organismal metagenomes</taxon>
    </lineage>
</organism>
<reference evidence="1" key="1">
    <citation type="submission" date="2020-03" db="EMBL/GenBank/DDBJ databases">
        <title>The deep terrestrial virosphere.</title>
        <authorList>
            <person name="Holmfeldt K."/>
            <person name="Nilsson E."/>
            <person name="Simone D."/>
            <person name="Lopez-Fernandez M."/>
            <person name="Wu X."/>
            <person name="de Brujin I."/>
            <person name="Lundin D."/>
            <person name="Andersson A."/>
            <person name="Bertilsson S."/>
            <person name="Dopson M."/>
        </authorList>
    </citation>
    <scope>NUCLEOTIDE SEQUENCE</scope>
    <source>
        <strain evidence="1">MM415A03762</strain>
    </source>
</reference>
<dbReference type="EMBL" id="MT141788">
    <property type="protein sequence ID" value="QJA70378.1"/>
    <property type="molecule type" value="Genomic_DNA"/>
</dbReference>
<accession>A0A6M3JMA1</accession>
<evidence type="ECO:0000313" key="1">
    <source>
        <dbReference type="EMBL" id="QJA70378.1"/>
    </source>
</evidence>